<dbReference type="AlphaFoldDB" id="A0A5B7ITD8"/>
<gene>
    <name evidence="1" type="ORF">E2C01_079669</name>
</gene>
<dbReference type="EMBL" id="VSRR010066795">
    <property type="protein sequence ID" value="MPC84916.1"/>
    <property type="molecule type" value="Genomic_DNA"/>
</dbReference>
<proteinExistence type="predicted"/>
<keyword evidence="2" id="KW-1185">Reference proteome</keyword>
<organism evidence="1 2">
    <name type="scientific">Portunus trituberculatus</name>
    <name type="common">Swimming crab</name>
    <name type="synonym">Neptunus trituberculatus</name>
    <dbReference type="NCBI Taxonomy" id="210409"/>
    <lineage>
        <taxon>Eukaryota</taxon>
        <taxon>Metazoa</taxon>
        <taxon>Ecdysozoa</taxon>
        <taxon>Arthropoda</taxon>
        <taxon>Crustacea</taxon>
        <taxon>Multicrustacea</taxon>
        <taxon>Malacostraca</taxon>
        <taxon>Eumalacostraca</taxon>
        <taxon>Eucarida</taxon>
        <taxon>Decapoda</taxon>
        <taxon>Pleocyemata</taxon>
        <taxon>Brachyura</taxon>
        <taxon>Eubrachyura</taxon>
        <taxon>Portunoidea</taxon>
        <taxon>Portunidae</taxon>
        <taxon>Portuninae</taxon>
        <taxon>Portunus</taxon>
    </lineage>
</organism>
<sequence>MKPTAAITSLKVLRLGHTTLSGHLHSLHLSPDPFCPWCRTTHETIKHFLLHCPRFHSHHTELPGVPALCPEHHNTQLAHLPGGLRRPFLPATYCPSPYLCLLEEDWPAITPVIPTQDYAMTHMEP</sequence>
<dbReference type="Proteomes" id="UP000324222">
    <property type="component" value="Unassembled WGS sequence"/>
</dbReference>
<evidence type="ECO:0008006" key="3">
    <source>
        <dbReference type="Google" id="ProtNLM"/>
    </source>
</evidence>
<accession>A0A5B7ITD8</accession>
<comment type="caution">
    <text evidence="1">The sequence shown here is derived from an EMBL/GenBank/DDBJ whole genome shotgun (WGS) entry which is preliminary data.</text>
</comment>
<evidence type="ECO:0000313" key="1">
    <source>
        <dbReference type="EMBL" id="MPC84916.1"/>
    </source>
</evidence>
<name>A0A5B7ITD8_PORTR</name>
<protein>
    <recommendedName>
        <fullName evidence="3">Reverse transcriptase zinc-binding domain-containing protein</fullName>
    </recommendedName>
</protein>
<reference evidence="1 2" key="1">
    <citation type="submission" date="2019-05" db="EMBL/GenBank/DDBJ databases">
        <title>Another draft genome of Portunus trituberculatus and its Hox gene families provides insights of decapod evolution.</title>
        <authorList>
            <person name="Jeong J.-H."/>
            <person name="Song I."/>
            <person name="Kim S."/>
            <person name="Choi T."/>
            <person name="Kim D."/>
            <person name="Ryu S."/>
            <person name="Kim W."/>
        </authorList>
    </citation>
    <scope>NUCLEOTIDE SEQUENCE [LARGE SCALE GENOMIC DNA]</scope>
    <source>
        <tissue evidence="1">Muscle</tissue>
    </source>
</reference>
<evidence type="ECO:0000313" key="2">
    <source>
        <dbReference type="Proteomes" id="UP000324222"/>
    </source>
</evidence>